<gene>
    <name evidence="8" type="ORF">ARHIZOSPH14_00430</name>
</gene>
<evidence type="ECO:0000256" key="5">
    <source>
        <dbReference type="ARBA" id="ARBA00023251"/>
    </source>
</evidence>
<comment type="subcellular location">
    <subcellularLocation>
        <location evidence="1">Membrane</location>
        <topology evidence="1">Multi-pass membrane protein</topology>
    </subcellularLocation>
</comment>
<dbReference type="PIRSF" id="PIRSF006648">
    <property type="entry name" value="DrrB"/>
    <property type="match status" value="1"/>
</dbReference>
<dbReference type="GO" id="GO:0043190">
    <property type="term" value="C:ATP-binding cassette (ABC) transporter complex"/>
    <property type="evidence" value="ECO:0007669"/>
    <property type="project" value="InterPro"/>
</dbReference>
<proteinExistence type="predicted"/>
<dbReference type="Proteomes" id="UP001144396">
    <property type="component" value="Unassembled WGS sequence"/>
</dbReference>
<dbReference type="InterPro" id="IPR013525">
    <property type="entry name" value="ABC2_TM"/>
</dbReference>
<evidence type="ECO:0000256" key="1">
    <source>
        <dbReference type="ARBA" id="ARBA00004141"/>
    </source>
</evidence>
<dbReference type="PANTHER" id="PTHR43229">
    <property type="entry name" value="NODULATION PROTEIN J"/>
    <property type="match status" value="1"/>
</dbReference>
<evidence type="ECO:0000256" key="3">
    <source>
        <dbReference type="ARBA" id="ARBA00022989"/>
    </source>
</evidence>
<feature type="domain" description="ABC-2 type transporter transmembrane" evidence="7">
    <location>
        <begin position="4"/>
        <end position="221"/>
    </location>
</feature>
<dbReference type="GO" id="GO:0046677">
    <property type="term" value="P:response to antibiotic"/>
    <property type="evidence" value="ECO:0007669"/>
    <property type="project" value="UniProtKB-KW"/>
</dbReference>
<name>A0A9W6FMU0_9MICO</name>
<evidence type="ECO:0000259" key="7">
    <source>
        <dbReference type="Pfam" id="PF01061"/>
    </source>
</evidence>
<accession>A0A9W6FMU0</accession>
<reference evidence="8" key="1">
    <citation type="submission" date="2022-12" db="EMBL/GenBank/DDBJ databases">
        <title>Reference genome sequencing for broad-spectrum identification of bacterial and archaeal isolates by mass spectrometry.</title>
        <authorList>
            <person name="Sekiguchi Y."/>
            <person name="Tourlousse D.M."/>
        </authorList>
    </citation>
    <scope>NUCLEOTIDE SEQUENCE</scope>
    <source>
        <strain evidence="8">14</strain>
    </source>
</reference>
<keyword evidence="9" id="KW-1185">Reference proteome</keyword>
<dbReference type="RefSeq" id="WP_281881771.1">
    <property type="nucleotide sequence ID" value="NZ_BSDP01000001.1"/>
</dbReference>
<organism evidence="8 9">
    <name type="scientific">Agromyces rhizosphaerae</name>
    <dbReference type="NCBI Taxonomy" id="88374"/>
    <lineage>
        <taxon>Bacteria</taxon>
        <taxon>Bacillati</taxon>
        <taxon>Actinomycetota</taxon>
        <taxon>Actinomycetes</taxon>
        <taxon>Micrococcales</taxon>
        <taxon>Microbacteriaceae</taxon>
        <taxon>Agromyces</taxon>
    </lineage>
</organism>
<evidence type="ECO:0000256" key="4">
    <source>
        <dbReference type="ARBA" id="ARBA00023136"/>
    </source>
</evidence>
<evidence type="ECO:0000313" key="8">
    <source>
        <dbReference type="EMBL" id="GLI25801.1"/>
    </source>
</evidence>
<dbReference type="EMBL" id="BSDP01000001">
    <property type="protein sequence ID" value="GLI25801.1"/>
    <property type="molecule type" value="Genomic_DNA"/>
</dbReference>
<keyword evidence="2 6" id="KW-0812">Transmembrane</keyword>
<sequence>MNVVRALVARNLRLFFRDRLNVFFSLLGAIILFGLYTLFLSNLQTGNLADDLPGATTQEVQAFVDSWMFAGIVLITTVTTGLGALVSLVDDGQSGRFRDFLVAPLQRGQLVLGYLIAAVLISLVLSGVVFVISLLYLGFLRGAWLPPDALLRSVGVIVLSCIAFTSFSALIVSFVHTSGAFSALATIVGTVLGFVAGAYLPMGLLPPGVASILSAMPFAQAGMLLRREFSDETLEVMTAGAPGAAEPLRLFFGLDLVVGDWAVPVGFVVAVMVAIAVACTALSAVRIRGRIR</sequence>
<evidence type="ECO:0000313" key="9">
    <source>
        <dbReference type="Proteomes" id="UP001144396"/>
    </source>
</evidence>
<keyword evidence="4 6" id="KW-0472">Membrane</keyword>
<protein>
    <submittedName>
        <fullName evidence="8">ABC transporter permease</fullName>
    </submittedName>
</protein>
<feature type="transmembrane region" description="Helical" evidence="6">
    <location>
        <begin position="110"/>
        <end position="137"/>
    </location>
</feature>
<evidence type="ECO:0000256" key="2">
    <source>
        <dbReference type="ARBA" id="ARBA00022692"/>
    </source>
</evidence>
<dbReference type="PANTHER" id="PTHR43229:SF2">
    <property type="entry name" value="NODULATION PROTEIN J"/>
    <property type="match status" value="1"/>
</dbReference>
<feature type="transmembrane region" description="Helical" evidence="6">
    <location>
        <begin position="20"/>
        <end position="39"/>
    </location>
</feature>
<feature type="transmembrane region" description="Helical" evidence="6">
    <location>
        <begin position="261"/>
        <end position="285"/>
    </location>
</feature>
<feature type="transmembrane region" description="Helical" evidence="6">
    <location>
        <begin position="67"/>
        <end position="89"/>
    </location>
</feature>
<feature type="transmembrane region" description="Helical" evidence="6">
    <location>
        <begin position="179"/>
        <end position="200"/>
    </location>
</feature>
<evidence type="ECO:0000256" key="6">
    <source>
        <dbReference type="SAM" id="Phobius"/>
    </source>
</evidence>
<dbReference type="AlphaFoldDB" id="A0A9W6FMU0"/>
<dbReference type="Pfam" id="PF01061">
    <property type="entry name" value="ABC2_membrane"/>
    <property type="match status" value="1"/>
</dbReference>
<keyword evidence="3 6" id="KW-1133">Transmembrane helix</keyword>
<keyword evidence="5" id="KW-0046">Antibiotic resistance</keyword>
<dbReference type="InterPro" id="IPR000412">
    <property type="entry name" value="ABC_2_transport"/>
</dbReference>
<dbReference type="GO" id="GO:0140359">
    <property type="term" value="F:ABC-type transporter activity"/>
    <property type="evidence" value="ECO:0007669"/>
    <property type="project" value="InterPro"/>
</dbReference>
<feature type="transmembrane region" description="Helical" evidence="6">
    <location>
        <begin position="149"/>
        <end position="172"/>
    </location>
</feature>
<comment type="caution">
    <text evidence="8">The sequence shown here is derived from an EMBL/GenBank/DDBJ whole genome shotgun (WGS) entry which is preliminary data.</text>
</comment>
<dbReference type="InterPro" id="IPR051784">
    <property type="entry name" value="Nod_factor_ABC_transporter"/>
</dbReference>